<feature type="transmembrane region" description="Helical" evidence="1">
    <location>
        <begin position="39"/>
        <end position="62"/>
    </location>
</feature>
<comment type="caution">
    <text evidence="2">The sequence shown here is derived from an EMBL/GenBank/DDBJ whole genome shotgun (WGS) entry which is preliminary data.</text>
</comment>
<keyword evidence="1" id="KW-0472">Membrane</keyword>
<feature type="transmembrane region" description="Helical" evidence="1">
    <location>
        <begin position="107"/>
        <end position="124"/>
    </location>
</feature>
<dbReference type="Proteomes" id="UP000466586">
    <property type="component" value="Unassembled WGS sequence"/>
</dbReference>
<keyword evidence="1" id="KW-0812">Transmembrane</keyword>
<name>A0A7K1Y5E3_9SPHI</name>
<evidence type="ECO:0000313" key="2">
    <source>
        <dbReference type="EMBL" id="MXV49805.1"/>
    </source>
</evidence>
<keyword evidence="1" id="KW-1133">Transmembrane helix</keyword>
<feature type="transmembrane region" description="Helical" evidence="1">
    <location>
        <begin position="7"/>
        <end position="27"/>
    </location>
</feature>
<dbReference type="RefSeq" id="WP_160842971.1">
    <property type="nucleotide sequence ID" value="NZ_WVHT01000001.1"/>
</dbReference>
<gene>
    <name evidence="2" type="ORF">GS399_02400</name>
</gene>
<sequence length="145" mass="16938">MQNLQTAIYIALALNFIIGFFFCLAIRNALLQVQEENRALPMATVWLLLIPVFSLIWIFIVVQRVSQSIEAELHERNFEVDEKPAYIIGMSYAVTSLIMIFPFPALLQFVFGIAGLIFFIQYWLKINWYKRILKDDADQEKTEEL</sequence>
<evidence type="ECO:0000256" key="1">
    <source>
        <dbReference type="SAM" id="Phobius"/>
    </source>
</evidence>
<organism evidence="2 3">
    <name type="scientific">Hufsiella arboris</name>
    <dbReference type="NCBI Taxonomy" id="2695275"/>
    <lineage>
        <taxon>Bacteria</taxon>
        <taxon>Pseudomonadati</taxon>
        <taxon>Bacteroidota</taxon>
        <taxon>Sphingobacteriia</taxon>
        <taxon>Sphingobacteriales</taxon>
        <taxon>Sphingobacteriaceae</taxon>
        <taxon>Hufsiella</taxon>
    </lineage>
</organism>
<accession>A0A7K1Y5E3</accession>
<reference evidence="2 3" key="1">
    <citation type="submission" date="2019-11" db="EMBL/GenBank/DDBJ databases">
        <title>Pedobacter sp. HMF7647 Genome sequencing and assembly.</title>
        <authorList>
            <person name="Kang H."/>
            <person name="Kim H."/>
            <person name="Joh K."/>
        </authorList>
    </citation>
    <scope>NUCLEOTIDE SEQUENCE [LARGE SCALE GENOMIC DNA]</scope>
    <source>
        <strain evidence="2 3">HMF7647</strain>
    </source>
</reference>
<keyword evidence="3" id="KW-1185">Reference proteome</keyword>
<protein>
    <submittedName>
        <fullName evidence="2">Uncharacterized protein</fullName>
    </submittedName>
</protein>
<dbReference type="EMBL" id="WVHT01000001">
    <property type="protein sequence ID" value="MXV49805.1"/>
    <property type="molecule type" value="Genomic_DNA"/>
</dbReference>
<dbReference type="AlphaFoldDB" id="A0A7K1Y5E3"/>
<evidence type="ECO:0000313" key="3">
    <source>
        <dbReference type="Proteomes" id="UP000466586"/>
    </source>
</evidence>
<proteinExistence type="predicted"/>